<evidence type="ECO:0000313" key="2">
    <source>
        <dbReference type="Proteomes" id="UP000683360"/>
    </source>
</evidence>
<protein>
    <submittedName>
        <fullName evidence="1">Uncharacterized protein</fullName>
    </submittedName>
</protein>
<reference evidence="1" key="1">
    <citation type="submission" date="2021-03" db="EMBL/GenBank/DDBJ databases">
        <authorList>
            <person name="Bekaert M."/>
        </authorList>
    </citation>
    <scope>NUCLEOTIDE SEQUENCE</scope>
</reference>
<sequence>MEEHEEVSLCDPEENTFFEYIVGFTSAVEPISPLPSDPCNTSPDPVMPSIEVPVTAIPIITIPSIDAPIVGPPCIYVYCVPNWYNVEDEYKKAYTFRENEYVFRCNLEVLSKFNNNTDFLVESEVCKIPRVNPFDQSIKEFLPDDPQISVCDNSNVFIC</sequence>
<comment type="caution">
    <text evidence="1">The sequence shown here is derived from an EMBL/GenBank/DDBJ whole genome shotgun (WGS) entry which is preliminary data.</text>
</comment>
<organism evidence="1 2">
    <name type="scientific">Mytilus edulis</name>
    <name type="common">Blue mussel</name>
    <dbReference type="NCBI Taxonomy" id="6550"/>
    <lineage>
        <taxon>Eukaryota</taxon>
        <taxon>Metazoa</taxon>
        <taxon>Spiralia</taxon>
        <taxon>Lophotrochozoa</taxon>
        <taxon>Mollusca</taxon>
        <taxon>Bivalvia</taxon>
        <taxon>Autobranchia</taxon>
        <taxon>Pteriomorphia</taxon>
        <taxon>Mytilida</taxon>
        <taxon>Mytiloidea</taxon>
        <taxon>Mytilidae</taxon>
        <taxon>Mytilinae</taxon>
        <taxon>Mytilus</taxon>
    </lineage>
</organism>
<proteinExistence type="predicted"/>
<dbReference type="AlphaFoldDB" id="A0A8S3SX98"/>
<keyword evidence="2" id="KW-1185">Reference proteome</keyword>
<gene>
    <name evidence="1" type="ORF">MEDL_36327</name>
</gene>
<dbReference type="Proteomes" id="UP000683360">
    <property type="component" value="Unassembled WGS sequence"/>
</dbReference>
<dbReference type="EMBL" id="CAJPWZ010001773">
    <property type="protein sequence ID" value="CAG2222999.1"/>
    <property type="molecule type" value="Genomic_DNA"/>
</dbReference>
<name>A0A8S3SX98_MYTED</name>
<accession>A0A8S3SX98</accession>
<evidence type="ECO:0000313" key="1">
    <source>
        <dbReference type="EMBL" id="CAG2222999.1"/>
    </source>
</evidence>